<dbReference type="RefSeq" id="WP_208930062.1">
    <property type="nucleotide sequence ID" value="NZ_CP013655.1"/>
</dbReference>
<keyword evidence="5" id="KW-1185">Reference proteome</keyword>
<proteinExistence type="inferred from homology"/>
<organism evidence="4 5">
    <name type="scientific">Enterococcus rotai</name>
    <dbReference type="NCBI Taxonomy" id="118060"/>
    <lineage>
        <taxon>Bacteria</taxon>
        <taxon>Bacillati</taxon>
        <taxon>Bacillota</taxon>
        <taxon>Bacilli</taxon>
        <taxon>Lactobacillales</taxon>
        <taxon>Enterococcaceae</taxon>
        <taxon>Enterococcus</taxon>
    </lineage>
</organism>
<evidence type="ECO:0000313" key="4">
    <source>
        <dbReference type="EMBL" id="ALS36843.1"/>
    </source>
</evidence>
<reference evidence="5" key="1">
    <citation type="submission" date="2015-12" db="EMBL/GenBank/DDBJ databases">
        <authorList>
            <person name="Lauer A."/>
            <person name="Humrighouse B."/>
            <person name="Loparev V."/>
            <person name="Shewmaker P.L."/>
            <person name="Whitney A.M."/>
            <person name="McLaughlin R.W."/>
        </authorList>
    </citation>
    <scope>NUCLEOTIDE SEQUENCE [LARGE SCALE GENOMIC DNA]</scope>
    <source>
        <strain evidence="5">LMG 26678</strain>
    </source>
</reference>
<accession>A0A0U2VH58</accession>
<dbReference type="Pfam" id="PF03780">
    <property type="entry name" value="Asp23"/>
    <property type="match status" value="1"/>
</dbReference>
<protein>
    <recommendedName>
        <fullName evidence="2">Stress response regulator gls24 homolog</fullName>
    </recommendedName>
</protein>
<evidence type="ECO:0000313" key="5">
    <source>
        <dbReference type="Proteomes" id="UP000067523"/>
    </source>
</evidence>
<dbReference type="STRING" id="118060.ATZ35_06640"/>
<dbReference type="InterPro" id="IPR005531">
    <property type="entry name" value="Asp23"/>
</dbReference>
<dbReference type="KEGG" id="erx:ATZ35_06640"/>
<dbReference type="PANTHER" id="PTHR34297:SF3">
    <property type="entry name" value="ALKALINE SHOCK PROTEIN 23"/>
    <property type="match status" value="1"/>
</dbReference>
<dbReference type="PANTHER" id="PTHR34297">
    <property type="entry name" value="HYPOTHETICAL CYTOSOLIC PROTEIN-RELATED"/>
    <property type="match status" value="1"/>
</dbReference>
<evidence type="ECO:0000256" key="2">
    <source>
        <dbReference type="ARBA" id="ARBA00039575"/>
    </source>
</evidence>
<feature type="region of interest" description="Disordered" evidence="3">
    <location>
        <begin position="143"/>
        <end position="176"/>
    </location>
</feature>
<sequence length="176" mass="19227">MDNKAGKKVSEVKEIKGELTFEDKVVQKIIGIALETIDGLLTVDGGFFSNVANKLVNREDVTNGIDVEVGKSQVAVDLNVVAEYGKDIASLYDKIKEVVSREVEKMTSLYVVEVNVTVVDVKTKEQHEEDSTTVQDRLSEATGSLGEFTSEQTDKVKNAVSNGTNKVKEATDSRVK</sequence>
<feature type="compositionally biased region" description="Basic and acidic residues" evidence="3">
    <location>
        <begin position="166"/>
        <end position="176"/>
    </location>
</feature>
<evidence type="ECO:0000256" key="3">
    <source>
        <dbReference type="SAM" id="MobiDB-lite"/>
    </source>
</evidence>
<dbReference type="EMBL" id="CP013655">
    <property type="protein sequence ID" value="ALS36843.1"/>
    <property type="molecule type" value="Genomic_DNA"/>
</dbReference>
<dbReference type="Proteomes" id="UP000067523">
    <property type="component" value="Chromosome"/>
</dbReference>
<comment type="similarity">
    <text evidence="1">Belongs to the asp23 family.</text>
</comment>
<gene>
    <name evidence="4" type="ORF">ATZ35_06640</name>
</gene>
<name>A0A0U2VH58_9ENTE</name>
<dbReference type="AlphaFoldDB" id="A0A0U2VH58"/>
<evidence type="ECO:0000256" key="1">
    <source>
        <dbReference type="ARBA" id="ARBA00005721"/>
    </source>
</evidence>